<proteinExistence type="predicted"/>
<keyword evidence="4" id="KW-1185">Reference proteome</keyword>
<dbReference type="Pfam" id="PF08668">
    <property type="entry name" value="HDOD"/>
    <property type="match status" value="1"/>
</dbReference>
<protein>
    <submittedName>
        <fullName evidence="3">HDOD domain-containing protein</fullName>
    </submittedName>
</protein>
<dbReference type="PANTHER" id="PTHR33525">
    <property type="match status" value="1"/>
</dbReference>
<name>A0A9E8KQI7_9ALTE</name>
<feature type="domain" description="HDOD" evidence="2">
    <location>
        <begin position="199"/>
        <end position="389"/>
    </location>
</feature>
<evidence type="ECO:0000313" key="3">
    <source>
        <dbReference type="EMBL" id="UZW75904.1"/>
    </source>
</evidence>
<dbReference type="PANTHER" id="PTHR33525:SF4">
    <property type="entry name" value="CYCLIC DI-GMP PHOSPHODIESTERASE CDGJ"/>
    <property type="match status" value="1"/>
</dbReference>
<gene>
    <name evidence="3" type="ORF">NNL22_04800</name>
</gene>
<dbReference type="InterPro" id="IPR052340">
    <property type="entry name" value="RNase_Y/CdgJ"/>
</dbReference>
<dbReference type="Gene3D" id="1.10.3210.10">
    <property type="entry name" value="Hypothetical protein af1432"/>
    <property type="match status" value="1"/>
</dbReference>
<sequence>MSDQNVLLARQPIYDTKQKLAAYELLFRPESKSDMPSFDGNIATSRVLLNAFTEGDIEKITGGVPAFVNFTKELLISPPPFNPEHIVVEVLEDILIDEDVVEAIKHLKQKGYKIALDDFVMDERYKPLLPLADIIKLELPAMNKEELQHAINHLKQFSASLLAEKIETINEYKLCKSLGCDLFQGYFLSKPEIIKGRKLPQNKLAVLQLIGELQNPAVNVNELNAIISRDPTLSFKLLKLVNSAAYRRARTIESIHMAVMMIGISKIKSWASLLALSKMEDKPLALREISLARAKLCELLSEKLSPEQGDLYFTTGLLSSLDAYFDTPLKELLLSIPLEGTISDALVHYRGKAGLAVHTAKHYEQSKWQAIHWSLLERFELSKVELNKLYVESLIWASEHAEE</sequence>
<dbReference type="InterPro" id="IPR013976">
    <property type="entry name" value="HDOD"/>
</dbReference>
<dbReference type="SMART" id="SM00052">
    <property type="entry name" value="EAL"/>
    <property type="match status" value="1"/>
</dbReference>
<organism evidence="3 4">
    <name type="scientific">Alkalimarinus sediminis</name>
    <dbReference type="NCBI Taxonomy" id="1632866"/>
    <lineage>
        <taxon>Bacteria</taxon>
        <taxon>Pseudomonadati</taxon>
        <taxon>Pseudomonadota</taxon>
        <taxon>Gammaproteobacteria</taxon>
        <taxon>Alteromonadales</taxon>
        <taxon>Alteromonadaceae</taxon>
        <taxon>Alkalimarinus</taxon>
    </lineage>
</organism>
<dbReference type="InterPro" id="IPR014408">
    <property type="entry name" value="dGMP_Pdiesterase_EAL/HD-GYP"/>
</dbReference>
<dbReference type="SUPFAM" id="SSF109604">
    <property type="entry name" value="HD-domain/PDEase-like"/>
    <property type="match status" value="1"/>
</dbReference>
<dbReference type="Proteomes" id="UP001164472">
    <property type="component" value="Chromosome"/>
</dbReference>
<dbReference type="Pfam" id="PF00563">
    <property type="entry name" value="EAL"/>
    <property type="match status" value="1"/>
</dbReference>
<reference evidence="3" key="1">
    <citation type="submission" date="2022-07" db="EMBL/GenBank/DDBJ databases">
        <title>Alkalimarinus sp. nov., isolated from gut of a Alitta virens.</title>
        <authorList>
            <person name="Yang A.I."/>
            <person name="Shin N.-R."/>
        </authorList>
    </citation>
    <scope>NUCLEOTIDE SEQUENCE</scope>
    <source>
        <strain evidence="3">FA028</strain>
    </source>
</reference>
<evidence type="ECO:0000313" key="4">
    <source>
        <dbReference type="Proteomes" id="UP001164472"/>
    </source>
</evidence>
<dbReference type="EMBL" id="CP101527">
    <property type="protein sequence ID" value="UZW75904.1"/>
    <property type="molecule type" value="Genomic_DNA"/>
</dbReference>
<dbReference type="AlphaFoldDB" id="A0A9E8KQI7"/>
<evidence type="ECO:0000259" key="1">
    <source>
        <dbReference type="PROSITE" id="PS50883"/>
    </source>
</evidence>
<dbReference type="PIRSF" id="PIRSF003180">
    <property type="entry name" value="DiGMPpdiest_YuxH"/>
    <property type="match status" value="1"/>
</dbReference>
<dbReference type="InterPro" id="IPR001633">
    <property type="entry name" value="EAL_dom"/>
</dbReference>
<dbReference type="PROSITE" id="PS51833">
    <property type="entry name" value="HDOD"/>
    <property type="match status" value="1"/>
</dbReference>
<dbReference type="SUPFAM" id="SSF141868">
    <property type="entry name" value="EAL domain-like"/>
    <property type="match status" value="1"/>
</dbReference>
<accession>A0A9E8KQI7</accession>
<dbReference type="InterPro" id="IPR035919">
    <property type="entry name" value="EAL_sf"/>
</dbReference>
<dbReference type="Gene3D" id="3.20.20.450">
    <property type="entry name" value="EAL domain"/>
    <property type="match status" value="1"/>
</dbReference>
<dbReference type="PROSITE" id="PS50883">
    <property type="entry name" value="EAL"/>
    <property type="match status" value="1"/>
</dbReference>
<feature type="domain" description="EAL" evidence="1">
    <location>
        <begin position="1"/>
        <end position="205"/>
    </location>
</feature>
<dbReference type="KEGG" id="asem:NNL22_04800"/>
<evidence type="ECO:0000259" key="2">
    <source>
        <dbReference type="PROSITE" id="PS51833"/>
    </source>
</evidence>
<dbReference type="RefSeq" id="WP_251811653.1">
    <property type="nucleotide sequence ID" value="NZ_CP101527.1"/>
</dbReference>